<evidence type="ECO:0000313" key="1">
    <source>
        <dbReference type="EMBL" id="KXZ54070.1"/>
    </source>
</evidence>
<evidence type="ECO:0000313" key="2">
    <source>
        <dbReference type="Proteomes" id="UP000075714"/>
    </source>
</evidence>
<dbReference type="EMBL" id="LSYV01000006">
    <property type="protein sequence ID" value="KXZ54070.1"/>
    <property type="molecule type" value="Genomic_DNA"/>
</dbReference>
<gene>
    <name evidence="1" type="ORF">GPECTOR_5g177</name>
</gene>
<protein>
    <submittedName>
        <fullName evidence="1">Uncharacterized protein</fullName>
    </submittedName>
</protein>
<proteinExistence type="predicted"/>
<reference evidence="2" key="1">
    <citation type="journal article" date="2016" name="Nat. Commun.">
        <title>The Gonium pectorale genome demonstrates co-option of cell cycle regulation during the evolution of multicellularity.</title>
        <authorList>
            <person name="Hanschen E.R."/>
            <person name="Marriage T.N."/>
            <person name="Ferris P.J."/>
            <person name="Hamaji T."/>
            <person name="Toyoda A."/>
            <person name="Fujiyama A."/>
            <person name="Neme R."/>
            <person name="Noguchi H."/>
            <person name="Minakuchi Y."/>
            <person name="Suzuki M."/>
            <person name="Kawai-Toyooka H."/>
            <person name="Smith D.R."/>
            <person name="Sparks H."/>
            <person name="Anderson J."/>
            <person name="Bakaric R."/>
            <person name="Luria V."/>
            <person name="Karger A."/>
            <person name="Kirschner M.W."/>
            <person name="Durand P.M."/>
            <person name="Michod R.E."/>
            <person name="Nozaki H."/>
            <person name="Olson B.J."/>
        </authorList>
    </citation>
    <scope>NUCLEOTIDE SEQUENCE [LARGE SCALE GENOMIC DNA]</scope>
    <source>
        <strain evidence="2">NIES-2863</strain>
    </source>
</reference>
<comment type="caution">
    <text evidence="1">The sequence shown here is derived from an EMBL/GenBank/DDBJ whole genome shotgun (WGS) entry which is preliminary data.</text>
</comment>
<dbReference type="Proteomes" id="UP000075714">
    <property type="component" value="Unassembled WGS sequence"/>
</dbReference>
<accession>A0A150GXH4</accession>
<dbReference type="AlphaFoldDB" id="A0A150GXH4"/>
<name>A0A150GXH4_GONPE</name>
<sequence>MARWQAHHVNTTDLKQAYKALLEPLSPRAAEATHGLRPFYSGTVPAWELHGLADGEPYRLLLKTVLFMGELVFEGQYSAPYEFVQRLLSMAGGIIAER</sequence>
<organism evidence="1 2">
    <name type="scientific">Gonium pectorale</name>
    <name type="common">Green alga</name>
    <dbReference type="NCBI Taxonomy" id="33097"/>
    <lineage>
        <taxon>Eukaryota</taxon>
        <taxon>Viridiplantae</taxon>
        <taxon>Chlorophyta</taxon>
        <taxon>core chlorophytes</taxon>
        <taxon>Chlorophyceae</taxon>
        <taxon>CS clade</taxon>
        <taxon>Chlamydomonadales</taxon>
        <taxon>Volvocaceae</taxon>
        <taxon>Gonium</taxon>
    </lineage>
</organism>
<keyword evidence="2" id="KW-1185">Reference proteome</keyword>